<dbReference type="STRING" id="52442.SAMN05421880_10215"/>
<keyword evidence="4" id="KW-0698">rRNA processing</keyword>
<dbReference type="SUPFAM" id="SSF55174">
    <property type="entry name" value="Alpha-L RNA-binding motif"/>
    <property type="match status" value="1"/>
</dbReference>
<evidence type="ECO:0000313" key="12">
    <source>
        <dbReference type="EMBL" id="SFL88474.1"/>
    </source>
</evidence>
<keyword evidence="13" id="KW-1185">Reference proteome</keyword>
<dbReference type="CDD" id="cd00165">
    <property type="entry name" value="S4"/>
    <property type="match status" value="1"/>
</dbReference>
<dbReference type="PANTHER" id="PTHR21600">
    <property type="entry name" value="MITOCHONDRIAL RNA PSEUDOURIDINE SYNTHASE"/>
    <property type="match status" value="1"/>
</dbReference>
<dbReference type="GO" id="GO:0160141">
    <property type="term" value="F:23S rRNA pseudouridine(955/2504/2580) synthase activity"/>
    <property type="evidence" value="ECO:0007669"/>
    <property type="project" value="UniProtKB-EC"/>
</dbReference>
<gene>
    <name evidence="11" type="primary">rluC</name>
    <name evidence="11" type="ORF">NMYAN_10429</name>
    <name evidence="12" type="ORF">SAMN05421880_10215</name>
</gene>
<dbReference type="AlphaFoldDB" id="A0A1I4LBT9"/>
<accession>A0A1I4LBT9</accession>
<evidence type="ECO:0000256" key="5">
    <source>
        <dbReference type="ARBA" id="ARBA00022884"/>
    </source>
</evidence>
<organism evidence="12 13">
    <name type="scientific">Nitrosomonas nitrosa</name>
    <dbReference type="NCBI Taxonomy" id="52442"/>
    <lineage>
        <taxon>Bacteria</taxon>
        <taxon>Pseudomonadati</taxon>
        <taxon>Pseudomonadota</taxon>
        <taxon>Betaproteobacteria</taxon>
        <taxon>Nitrosomonadales</taxon>
        <taxon>Nitrosomonadaceae</taxon>
        <taxon>Nitrosomonas</taxon>
    </lineage>
</organism>
<dbReference type="SMART" id="SM00363">
    <property type="entry name" value="S4"/>
    <property type="match status" value="1"/>
</dbReference>
<protein>
    <recommendedName>
        <fullName evidence="9">Pseudouridine synthase</fullName>
        <ecNumber evidence="9">5.4.99.-</ecNumber>
    </recommendedName>
</protein>
<comment type="function">
    <text evidence="2">Responsible for synthesis of pseudouridine from uracil at positions 955, 2504 and 2580 in 23S ribosomal RNA.</text>
</comment>
<dbReference type="Pfam" id="PF01479">
    <property type="entry name" value="S4"/>
    <property type="match status" value="1"/>
</dbReference>
<dbReference type="InterPro" id="IPR002942">
    <property type="entry name" value="S4_RNA-bd"/>
</dbReference>
<evidence type="ECO:0000313" key="13">
    <source>
        <dbReference type="Proteomes" id="UP000199561"/>
    </source>
</evidence>
<dbReference type="EMBL" id="FOUF01000002">
    <property type="protein sequence ID" value="SFL88474.1"/>
    <property type="molecule type" value="Genomic_DNA"/>
</dbReference>
<keyword evidence="5 8" id="KW-0694">RNA-binding</keyword>
<evidence type="ECO:0000256" key="2">
    <source>
        <dbReference type="ARBA" id="ARBA00002876"/>
    </source>
</evidence>
<dbReference type="Gene3D" id="3.30.2350.10">
    <property type="entry name" value="Pseudouridine synthase"/>
    <property type="match status" value="1"/>
</dbReference>
<dbReference type="GO" id="GO:0016829">
    <property type="term" value="F:lyase activity"/>
    <property type="evidence" value="ECO:0007669"/>
    <property type="project" value="UniProtKB-KW"/>
</dbReference>
<reference evidence="11" key="2">
    <citation type="submission" date="2021-02" db="EMBL/GenBank/DDBJ databases">
        <authorList>
            <person name="Han P."/>
        </authorList>
    </citation>
    <scope>NUCLEOTIDE SEQUENCE</scope>
    <source>
        <strain evidence="11">Nitrosomonas nitrosa 18-3D</strain>
    </source>
</reference>
<dbReference type="NCBIfam" id="TIGR00005">
    <property type="entry name" value="rluA_subfam"/>
    <property type="match status" value="1"/>
</dbReference>
<dbReference type="InterPro" id="IPR020103">
    <property type="entry name" value="PsdUridine_synth_cat_dom_sf"/>
</dbReference>
<evidence type="ECO:0000256" key="9">
    <source>
        <dbReference type="RuleBase" id="RU362028"/>
    </source>
</evidence>
<dbReference type="InterPro" id="IPR006224">
    <property type="entry name" value="PsdUridine_synth_RluA-like_CS"/>
</dbReference>
<feature type="active site" evidence="7">
    <location>
        <position position="167"/>
    </location>
</feature>
<keyword evidence="6 9" id="KW-0413">Isomerase</keyword>
<reference evidence="12 13" key="1">
    <citation type="submission" date="2016-10" db="EMBL/GenBank/DDBJ databases">
        <authorList>
            <person name="de Groot N.N."/>
        </authorList>
    </citation>
    <scope>NUCLEOTIDE SEQUENCE [LARGE SCALE GENOMIC DNA]</scope>
    <source>
        <strain evidence="12 13">Nm146</strain>
    </source>
</reference>
<comment type="catalytic activity">
    <reaction evidence="1">
        <text>uridine(955/2504/2580) in 23S rRNA = pseudouridine(955/2504/2580) in 23S rRNA</text>
        <dbReference type="Rhea" id="RHEA:42528"/>
        <dbReference type="Rhea" id="RHEA-COMP:10099"/>
        <dbReference type="Rhea" id="RHEA-COMP:10100"/>
        <dbReference type="ChEBI" id="CHEBI:65314"/>
        <dbReference type="ChEBI" id="CHEBI:65315"/>
        <dbReference type="EC" id="5.4.99.24"/>
    </reaction>
</comment>
<dbReference type="EMBL" id="CAJNAP010000001">
    <property type="protein sequence ID" value="CAE6486570.1"/>
    <property type="molecule type" value="Genomic_DNA"/>
</dbReference>
<dbReference type="Gene3D" id="3.10.290.10">
    <property type="entry name" value="RNA-binding S4 domain"/>
    <property type="match status" value="1"/>
</dbReference>
<dbReference type="GO" id="GO:0000455">
    <property type="term" value="P:enzyme-directed rRNA pseudouridine synthesis"/>
    <property type="evidence" value="ECO:0007669"/>
    <property type="project" value="UniProtKB-ARBA"/>
</dbReference>
<evidence type="ECO:0000259" key="10">
    <source>
        <dbReference type="SMART" id="SM00363"/>
    </source>
</evidence>
<comment type="similarity">
    <text evidence="3 9">Belongs to the pseudouridine synthase RluA family.</text>
</comment>
<dbReference type="SUPFAM" id="SSF55120">
    <property type="entry name" value="Pseudouridine synthase"/>
    <property type="match status" value="1"/>
</dbReference>
<evidence type="ECO:0000256" key="6">
    <source>
        <dbReference type="ARBA" id="ARBA00023235"/>
    </source>
</evidence>
<dbReference type="PANTHER" id="PTHR21600:SF92">
    <property type="entry name" value="RIBOSOMAL LARGE SUBUNIT PSEUDOURIDINE SYNTHASE C"/>
    <property type="match status" value="1"/>
</dbReference>
<evidence type="ECO:0000256" key="3">
    <source>
        <dbReference type="ARBA" id="ARBA00010876"/>
    </source>
</evidence>
<dbReference type="CDD" id="cd02869">
    <property type="entry name" value="PseudoU_synth_RluA_like"/>
    <property type="match status" value="1"/>
</dbReference>
<comment type="catalytic activity">
    <reaction evidence="9">
        <text>a uridine in RNA = a pseudouridine in RNA</text>
        <dbReference type="Rhea" id="RHEA:48348"/>
        <dbReference type="Rhea" id="RHEA-COMP:12068"/>
        <dbReference type="Rhea" id="RHEA-COMP:12069"/>
        <dbReference type="ChEBI" id="CHEBI:65314"/>
        <dbReference type="ChEBI" id="CHEBI:65315"/>
    </reaction>
</comment>
<evidence type="ECO:0000256" key="4">
    <source>
        <dbReference type="ARBA" id="ARBA00022552"/>
    </source>
</evidence>
<evidence type="ECO:0000313" key="11">
    <source>
        <dbReference type="EMBL" id="CAE6486570.1"/>
    </source>
</evidence>
<dbReference type="InterPro" id="IPR006225">
    <property type="entry name" value="PsdUridine_synth_RluC/D"/>
</dbReference>
<sequence>MISVYGSNREFQLKSIGKIRALSKDIMPDMAKVENIGEDADGQRIDNFFFKRFRGVPKSHIYQLLRSGQVRVNSKRIQADYRLKINDKVRIPPIKVTPSGPVQSGGKRVKPHLTTFEILFEDEYLLAINKPSGVAVHGGSGISHGVIEQLRLRHTDWKFLELVHRLDRETSGVLLLAKKRSALVEAHRQIREGIVQKRYSVVVRGNWRNAQQNVRLPLSKYVTAEGERRVAVVAEKNNERKVLSAHTLFILIKNWKNFSLLEAELKTGRTHQIRVHLAHIGYPIAGDDKYGDFELNKRLLKGELGLNLKRMFLHACKLEMAHPATGKPICLEAPLTDELKLFLHELNDEIS</sequence>
<feature type="domain" description="RNA-binding S4" evidence="10">
    <location>
        <begin position="43"/>
        <end position="103"/>
    </location>
</feature>
<dbReference type="PROSITE" id="PS50889">
    <property type="entry name" value="S4"/>
    <property type="match status" value="1"/>
</dbReference>
<dbReference type="PROSITE" id="PS01129">
    <property type="entry name" value="PSI_RLU"/>
    <property type="match status" value="1"/>
</dbReference>
<dbReference type="InterPro" id="IPR036986">
    <property type="entry name" value="S4_RNA-bd_sf"/>
</dbReference>
<name>A0A1I4LBT9_9PROT</name>
<dbReference type="Proteomes" id="UP000199561">
    <property type="component" value="Unassembled WGS sequence"/>
</dbReference>
<dbReference type="Pfam" id="PF00849">
    <property type="entry name" value="PseudoU_synth_2"/>
    <property type="match status" value="1"/>
</dbReference>
<evidence type="ECO:0000256" key="1">
    <source>
        <dbReference type="ARBA" id="ARBA00000381"/>
    </source>
</evidence>
<dbReference type="Proteomes" id="UP000601736">
    <property type="component" value="Unassembled WGS sequence"/>
</dbReference>
<evidence type="ECO:0000256" key="7">
    <source>
        <dbReference type="PIRSR" id="PIRSR606225-1"/>
    </source>
</evidence>
<dbReference type="InterPro" id="IPR006145">
    <property type="entry name" value="PsdUridine_synth_RsuA/RluA"/>
</dbReference>
<dbReference type="InterPro" id="IPR050188">
    <property type="entry name" value="RluA_PseudoU_synthase"/>
</dbReference>
<dbReference type="GO" id="GO:0003723">
    <property type="term" value="F:RNA binding"/>
    <property type="evidence" value="ECO:0007669"/>
    <property type="project" value="UniProtKB-KW"/>
</dbReference>
<proteinExistence type="inferred from homology"/>
<dbReference type="EC" id="5.4.99.-" evidence="9"/>
<keyword evidence="11" id="KW-0456">Lyase</keyword>
<evidence type="ECO:0000256" key="8">
    <source>
        <dbReference type="PROSITE-ProRule" id="PRU00182"/>
    </source>
</evidence>